<sequence length="111" mass="12508">MTTLTLYETMSTLSADMAVAARENDWDRVTELEGKITRLRNDLLTLDPLERPAAPLSDAERRRKAELIKKILADDREVRRHTEPWLDGVRTLLGGASRGRAMRAAYSAIAD</sequence>
<dbReference type="InterPro" id="IPR008622">
    <property type="entry name" value="FliT"/>
</dbReference>
<keyword evidence="7" id="KW-1185">Reference proteome</keyword>
<protein>
    <recommendedName>
        <fullName evidence="5">Flagellar protein FliT</fullName>
    </recommendedName>
</protein>
<keyword evidence="6" id="KW-0969">Cilium</keyword>
<keyword evidence="4" id="KW-0143">Chaperone</keyword>
<keyword evidence="3" id="KW-1005">Bacterial flagellum biogenesis</keyword>
<dbReference type="Proteomes" id="UP000663570">
    <property type="component" value="Chromosome"/>
</dbReference>
<accession>A0ABX7M1V5</accession>
<dbReference type="Gene3D" id="1.20.58.380">
    <property type="entry name" value="Flagellar protein flit"/>
    <property type="match status" value="1"/>
</dbReference>
<evidence type="ECO:0000256" key="1">
    <source>
        <dbReference type="ARBA" id="ARBA00004514"/>
    </source>
</evidence>
<evidence type="ECO:0000256" key="4">
    <source>
        <dbReference type="ARBA" id="ARBA00023186"/>
    </source>
</evidence>
<evidence type="ECO:0000256" key="2">
    <source>
        <dbReference type="ARBA" id="ARBA00022490"/>
    </source>
</evidence>
<dbReference type="Pfam" id="PF05400">
    <property type="entry name" value="FliT"/>
    <property type="match status" value="1"/>
</dbReference>
<keyword evidence="6" id="KW-0282">Flagellum</keyword>
<evidence type="ECO:0000256" key="5">
    <source>
        <dbReference type="ARBA" id="ARBA00093797"/>
    </source>
</evidence>
<keyword evidence="2" id="KW-0963">Cytoplasm</keyword>
<evidence type="ECO:0000313" key="7">
    <source>
        <dbReference type="Proteomes" id="UP000663570"/>
    </source>
</evidence>
<evidence type="ECO:0000313" key="6">
    <source>
        <dbReference type="EMBL" id="QSI75314.1"/>
    </source>
</evidence>
<reference evidence="6 7" key="1">
    <citation type="submission" date="2021-02" db="EMBL/GenBank/DDBJ databases">
        <title>Niveibacterium changnyeongensis HC41.</title>
        <authorList>
            <person name="Kang M."/>
        </authorList>
    </citation>
    <scope>NUCLEOTIDE SEQUENCE [LARGE SCALE GENOMIC DNA]</scope>
    <source>
        <strain evidence="6 7">HC41</strain>
    </source>
</reference>
<dbReference type="EMBL" id="CP071060">
    <property type="protein sequence ID" value="QSI75314.1"/>
    <property type="molecule type" value="Genomic_DNA"/>
</dbReference>
<name>A0ABX7M1V5_9RHOO</name>
<comment type="subcellular location">
    <subcellularLocation>
        <location evidence="1">Cytoplasm</location>
        <location evidence="1">Cytosol</location>
    </subcellularLocation>
</comment>
<dbReference type="RefSeq" id="WP_172202937.1">
    <property type="nucleotide sequence ID" value="NZ_CP071060.1"/>
</dbReference>
<keyword evidence="6" id="KW-0966">Cell projection</keyword>
<gene>
    <name evidence="6" type="ORF">JY500_12390</name>
</gene>
<proteinExistence type="predicted"/>
<organism evidence="6 7">
    <name type="scientific">Niveibacterium microcysteis</name>
    <dbReference type="NCBI Taxonomy" id="2811415"/>
    <lineage>
        <taxon>Bacteria</taxon>
        <taxon>Pseudomonadati</taxon>
        <taxon>Pseudomonadota</taxon>
        <taxon>Betaproteobacteria</taxon>
        <taxon>Rhodocyclales</taxon>
        <taxon>Rhodocyclaceae</taxon>
        <taxon>Niveibacterium</taxon>
    </lineage>
</organism>
<evidence type="ECO:0000256" key="3">
    <source>
        <dbReference type="ARBA" id="ARBA00022795"/>
    </source>
</evidence>